<reference evidence="5" key="1">
    <citation type="submission" date="2019-08" db="EMBL/GenBank/DDBJ databases">
        <authorList>
            <person name="Kucharzyk K."/>
            <person name="Murdoch R.W."/>
            <person name="Higgins S."/>
            <person name="Loffler F."/>
        </authorList>
    </citation>
    <scope>NUCLEOTIDE SEQUENCE</scope>
</reference>
<evidence type="ECO:0000256" key="2">
    <source>
        <dbReference type="ARBA" id="ARBA00023125"/>
    </source>
</evidence>
<dbReference type="SUPFAM" id="SSF46785">
    <property type="entry name" value="Winged helix' DNA-binding domain"/>
    <property type="match status" value="1"/>
</dbReference>
<keyword evidence="3" id="KW-0804">Transcription</keyword>
<dbReference type="EMBL" id="VSSQ01006361">
    <property type="protein sequence ID" value="MPM32435.1"/>
    <property type="molecule type" value="Genomic_DNA"/>
</dbReference>
<dbReference type="PRINTS" id="PR00598">
    <property type="entry name" value="HTHMARR"/>
</dbReference>
<organism evidence="5">
    <name type="scientific">bioreactor metagenome</name>
    <dbReference type="NCBI Taxonomy" id="1076179"/>
    <lineage>
        <taxon>unclassified sequences</taxon>
        <taxon>metagenomes</taxon>
        <taxon>ecological metagenomes</taxon>
    </lineage>
</organism>
<name>A0A644YV13_9ZZZZ</name>
<dbReference type="InterPro" id="IPR000835">
    <property type="entry name" value="HTH_MarR-typ"/>
</dbReference>
<dbReference type="GO" id="GO:0003677">
    <property type="term" value="F:DNA binding"/>
    <property type="evidence" value="ECO:0007669"/>
    <property type="project" value="UniProtKB-KW"/>
</dbReference>
<evidence type="ECO:0000259" key="4">
    <source>
        <dbReference type="PROSITE" id="PS50995"/>
    </source>
</evidence>
<dbReference type="InterPro" id="IPR036388">
    <property type="entry name" value="WH-like_DNA-bd_sf"/>
</dbReference>
<keyword evidence="1" id="KW-0805">Transcription regulation</keyword>
<dbReference type="AlphaFoldDB" id="A0A644YV13"/>
<dbReference type="PROSITE" id="PS50995">
    <property type="entry name" value="HTH_MARR_2"/>
    <property type="match status" value="1"/>
</dbReference>
<gene>
    <name evidence="5" type="ORF">SDC9_78997</name>
</gene>
<dbReference type="SMART" id="SM00347">
    <property type="entry name" value="HTH_MARR"/>
    <property type="match status" value="1"/>
</dbReference>
<evidence type="ECO:0000256" key="1">
    <source>
        <dbReference type="ARBA" id="ARBA00023015"/>
    </source>
</evidence>
<protein>
    <recommendedName>
        <fullName evidence="4">HTH marR-type domain-containing protein</fullName>
    </recommendedName>
</protein>
<dbReference type="PANTHER" id="PTHR42756">
    <property type="entry name" value="TRANSCRIPTIONAL REGULATOR, MARR"/>
    <property type="match status" value="1"/>
</dbReference>
<comment type="caution">
    <text evidence="5">The sequence shown here is derived from an EMBL/GenBank/DDBJ whole genome shotgun (WGS) entry which is preliminary data.</text>
</comment>
<feature type="domain" description="HTH marR-type" evidence="4">
    <location>
        <begin position="3"/>
        <end position="150"/>
    </location>
</feature>
<dbReference type="InterPro" id="IPR036390">
    <property type="entry name" value="WH_DNA-bd_sf"/>
</dbReference>
<proteinExistence type="predicted"/>
<dbReference type="GO" id="GO:0003700">
    <property type="term" value="F:DNA-binding transcription factor activity"/>
    <property type="evidence" value="ECO:0007669"/>
    <property type="project" value="InterPro"/>
</dbReference>
<sequence length="155" mass="17330">MQRDEYLELMHQVNYTAALFRRAYSAAYGSPDRELFENSGKAGGKPRGYGKILATLSREDGITQHELAARLSIRPQSLTAALSKLEEGGYITRQRCLQDKREQIVLITPSGTEHSESIQSCRRRTAEEMFSCLSAVERGQLCALLTRVTESAENS</sequence>
<evidence type="ECO:0000256" key="3">
    <source>
        <dbReference type="ARBA" id="ARBA00023163"/>
    </source>
</evidence>
<dbReference type="PANTHER" id="PTHR42756:SF1">
    <property type="entry name" value="TRANSCRIPTIONAL REPRESSOR OF EMRAB OPERON"/>
    <property type="match status" value="1"/>
</dbReference>
<evidence type="ECO:0000313" key="5">
    <source>
        <dbReference type="EMBL" id="MPM32435.1"/>
    </source>
</evidence>
<keyword evidence="2" id="KW-0238">DNA-binding</keyword>
<dbReference type="Gene3D" id="1.10.10.10">
    <property type="entry name" value="Winged helix-like DNA-binding domain superfamily/Winged helix DNA-binding domain"/>
    <property type="match status" value="1"/>
</dbReference>
<accession>A0A644YV13</accession>
<dbReference type="Pfam" id="PF01047">
    <property type="entry name" value="MarR"/>
    <property type="match status" value="1"/>
</dbReference>